<sequence length="201" mass="21273">MATPAHRSPRSARAPSTSAAHRAGRSRGRTARGRSLTLGLPLSVRRYEKHLTDNHLAGVEVRGRGVTEVGAGRGEQGLNREAVTDEGRVDAYQPSEGVAGECASRREQAVRVAAGPDLYRHRGDGPGVREEGLDVNLSTSEEGSIRGQRETRNGLCGRRVNQVGVGDGRGPQLDVVPEGTLYDTGHDGSGKEVRPARSAGP</sequence>
<feature type="region of interest" description="Disordered" evidence="1">
    <location>
        <begin position="67"/>
        <end position="104"/>
    </location>
</feature>
<feature type="region of interest" description="Disordered" evidence="1">
    <location>
        <begin position="116"/>
        <end position="201"/>
    </location>
</feature>
<feature type="compositionally biased region" description="Basic and acidic residues" evidence="1">
    <location>
        <begin position="184"/>
        <end position="195"/>
    </location>
</feature>
<feature type="compositionally biased region" description="Basic residues" evidence="1">
    <location>
        <begin position="22"/>
        <end position="32"/>
    </location>
</feature>
<accession>A0A0F7L5E8</accession>
<feature type="region of interest" description="Disordered" evidence="1">
    <location>
        <begin position="1"/>
        <end position="37"/>
    </location>
</feature>
<dbReference type="EMBL" id="KR029589">
    <property type="protein sequence ID" value="AKH47140.1"/>
    <property type="molecule type" value="Genomic_DNA"/>
</dbReference>
<name>A0A0F7L5E8_9VIRU</name>
<reference evidence="2" key="2">
    <citation type="submission" date="2015-03" db="EMBL/GenBank/DDBJ databases">
        <authorList>
            <person name="Chow C.-E.T."/>
            <person name="Winget D.M."/>
            <person name="White R.A.III."/>
            <person name="Hallam S.J."/>
            <person name="Suttle C.A."/>
        </authorList>
    </citation>
    <scope>NUCLEOTIDE SEQUENCE</scope>
    <source>
        <strain evidence="2">Anoxic2_5</strain>
    </source>
</reference>
<feature type="compositionally biased region" description="Basic and acidic residues" evidence="1">
    <location>
        <begin position="143"/>
        <end position="152"/>
    </location>
</feature>
<feature type="compositionally biased region" description="Low complexity" evidence="1">
    <location>
        <begin position="1"/>
        <end position="21"/>
    </location>
</feature>
<evidence type="ECO:0000313" key="2">
    <source>
        <dbReference type="EMBL" id="AKH47140.1"/>
    </source>
</evidence>
<protein>
    <submittedName>
        <fullName evidence="2">Uncharacterized protein</fullName>
    </submittedName>
</protein>
<proteinExistence type="predicted"/>
<reference evidence="2" key="1">
    <citation type="journal article" date="2015" name="Front. Microbiol.">
        <title>Combining genomic sequencing methods to explore viral diversity and reveal potential virus-host interactions.</title>
        <authorList>
            <person name="Chow C.E."/>
            <person name="Winget D.M."/>
            <person name="White R.A.III."/>
            <person name="Hallam S.J."/>
            <person name="Suttle C.A."/>
        </authorList>
    </citation>
    <scope>NUCLEOTIDE SEQUENCE</scope>
    <source>
        <strain evidence="2">Anoxic2_5</strain>
    </source>
</reference>
<evidence type="ECO:0000256" key="1">
    <source>
        <dbReference type="SAM" id="MobiDB-lite"/>
    </source>
</evidence>
<feature type="compositionally biased region" description="Basic and acidic residues" evidence="1">
    <location>
        <begin position="118"/>
        <end position="132"/>
    </location>
</feature>
<organism evidence="2">
    <name type="scientific">uncultured marine virus</name>
    <dbReference type="NCBI Taxonomy" id="186617"/>
    <lineage>
        <taxon>Viruses</taxon>
        <taxon>environmental samples</taxon>
    </lineage>
</organism>